<evidence type="ECO:0000313" key="2">
    <source>
        <dbReference type="EMBL" id="CAH2324445.1"/>
    </source>
</evidence>
<name>A0AAD1TI43_PELCU</name>
<accession>A0AAD1TI43</accession>
<dbReference type="EMBL" id="OW240923">
    <property type="protein sequence ID" value="CAH2324445.1"/>
    <property type="molecule type" value="Genomic_DNA"/>
</dbReference>
<protein>
    <submittedName>
        <fullName evidence="2">Uncharacterized protein</fullName>
    </submittedName>
</protein>
<evidence type="ECO:0000256" key="1">
    <source>
        <dbReference type="SAM" id="MobiDB-lite"/>
    </source>
</evidence>
<feature type="region of interest" description="Disordered" evidence="1">
    <location>
        <begin position="69"/>
        <end position="131"/>
    </location>
</feature>
<feature type="compositionally biased region" description="Polar residues" evidence="1">
    <location>
        <begin position="72"/>
        <end position="131"/>
    </location>
</feature>
<gene>
    <name evidence="2" type="ORF">PECUL_23A005999</name>
</gene>
<dbReference type="AlphaFoldDB" id="A0AAD1TI43"/>
<evidence type="ECO:0000313" key="3">
    <source>
        <dbReference type="Proteomes" id="UP001295444"/>
    </source>
</evidence>
<organism evidence="2 3">
    <name type="scientific">Pelobates cultripes</name>
    <name type="common">Western spadefoot toad</name>
    <dbReference type="NCBI Taxonomy" id="61616"/>
    <lineage>
        <taxon>Eukaryota</taxon>
        <taxon>Metazoa</taxon>
        <taxon>Chordata</taxon>
        <taxon>Craniata</taxon>
        <taxon>Vertebrata</taxon>
        <taxon>Euteleostomi</taxon>
        <taxon>Amphibia</taxon>
        <taxon>Batrachia</taxon>
        <taxon>Anura</taxon>
        <taxon>Pelobatoidea</taxon>
        <taxon>Pelobatidae</taxon>
        <taxon>Pelobates</taxon>
    </lineage>
</organism>
<proteinExistence type="predicted"/>
<sequence>MATQPRSTKRSTCSKAHMFPMAVFDQLCEDLRKALLSQRAAHLTVALWMRPAARCKYYKQVTRASKMAVRQSRYQRALRNTPSHPHTSNKGTLNKRSTLLQRLTSNPATDAAPSTSPRPTLQQERLQSYTS</sequence>
<dbReference type="Proteomes" id="UP001295444">
    <property type="component" value="Chromosome 12"/>
</dbReference>
<keyword evidence="3" id="KW-1185">Reference proteome</keyword>
<reference evidence="2" key="1">
    <citation type="submission" date="2022-03" db="EMBL/GenBank/DDBJ databases">
        <authorList>
            <person name="Alioto T."/>
            <person name="Alioto T."/>
            <person name="Gomez Garrido J."/>
        </authorList>
    </citation>
    <scope>NUCLEOTIDE SEQUENCE</scope>
</reference>